<dbReference type="SUPFAM" id="SSF53335">
    <property type="entry name" value="S-adenosyl-L-methionine-dependent methyltransferases"/>
    <property type="match status" value="1"/>
</dbReference>
<name>A0A453C7V8_AEGTS</name>
<reference evidence="2" key="5">
    <citation type="journal article" date="2021" name="G3 (Bethesda)">
        <title>Aegilops tauschii genome assembly Aet v5.0 features greater sequence contiguity and improved annotation.</title>
        <authorList>
            <person name="Wang L."/>
            <person name="Zhu T."/>
            <person name="Rodriguez J.C."/>
            <person name="Deal K.R."/>
            <person name="Dubcovsky J."/>
            <person name="McGuire P.E."/>
            <person name="Lux T."/>
            <person name="Spannagl M."/>
            <person name="Mayer K.F.X."/>
            <person name="Baldrich P."/>
            <person name="Meyers B.C."/>
            <person name="Huo N."/>
            <person name="Gu Y.Q."/>
            <person name="Zhou H."/>
            <person name="Devos K.M."/>
            <person name="Bennetzen J.L."/>
            <person name="Unver T."/>
            <person name="Budak H."/>
            <person name="Gulick P.J."/>
            <person name="Galiba G."/>
            <person name="Kalapos B."/>
            <person name="Nelson D.R."/>
            <person name="Li P."/>
            <person name="You F.M."/>
            <person name="Luo M.C."/>
            <person name="Dvorak J."/>
        </authorList>
    </citation>
    <scope>NUCLEOTIDE SEQUENCE [LARGE SCALE GENOMIC DNA]</scope>
    <source>
        <strain evidence="2">cv. AL8/78</strain>
    </source>
</reference>
<dbReference type="EnsemblPlants" id="AET2Gv20765000.1">
    <property type="protein sequence ID" value="AET2Gv20765000.1"/>
    <property type="gene ID" value="AET2Gv20765000"/>
</dbReference>
<dbReference type="PANTHER" id="PTHR43036">
    <property type="entry name" value="OSJNBB0011N17.9 PROTEIN"/>
    <property type="match status" value="1"/>
</dbReference>
<feature type="region of interest" description="Disordered" evidence="1">
    <location>
        <begin position="1"/>
        <end position="52"/>
    </location>
</feature>
<protein>
    <recommendedName>
        <fullName evidence="4">Methyltransferase type 11 domain-containing protein</fullName>
    </recommendedName>
</protein>
<evidence type="ECO:0000256" key="1">
    <source>
        <dbReference type="SAM" id="MobiDB-lite"/>
    </source>
</evidence>
<dbReference type="InterPro" id="IPR029063">
    <property type="entry name" value="SAM-dependent_MTases_sf"/>
</dbReference>
<accession>A0A453C7V8</accession>
<organism evidence="2 3">
    <name type="scientific">Aegilops tauschii subsp. strangulata</name>
    <name type="common">Goatgrass</name>
    <dbReference type="NCBI Taxonomy" id="200361"/>
    <lineage>
        <taxon>Eukaryota</taxon>
        <taxon>Viridiplantae</taxon>
        <taxon>Streptophyta</taxon>
        <taxon>Embryophyta</taxon>
        <taxon>Tracheophyta</taxon>
        <taxon>Spermatophyta</taxon>
        <taxon>Magnoliopsida</taxon>
        <taxon>Liliopsida</taxon>
        <taxon>Poales</taxon>
        <taxon>Poaceae</taxon>
        <taxon>BOP clade</taxon>
        <taxon>Pooideae</taxon>
        <taxon>Triticodae</taxon>
        <taxon>Triticeae</taxon>
        <taxon>Triticinae</taxon>
        <taxon>Aegilops</taxon>
    </lineage>
</organism>
<evidence type="ECO:0000313" key="2">
    <source>
        <dbReference type="EnsemblPlants" id="AET2Gv20765000.1"/>
    </source>
</evidence>
<reference evidence="2" key="3">
    <citation type="journal article" date="2017" name="Nature">
        <title>Genome sequence of the progenitor of the wheat D genome Aegilops tauschii.</title>
        <authorList>
            <person name="Luo M.C."/>
            <person name="Gu Y.Q."/>
            <person name="Puiu D."/>
            <person name="Wang H."/>
            <person name="Twardziok S.O."/>
            <person name="Deal K.R."/>
            <person name="Huo N."/>
            <person name="Zhu T."/>
            <person name="Wang L."/>
            <person name="Wang Y."/>
            <person name="McGuire P.E."/>
            <person name="Liu S."/>
            <person name="Long H."/>
            <person name="Ramasamy R.K."/>
            <person name="Rodriguez J.C."/>
            <person name="Van S.L."/>
            <person name="Yuan L."/>
            <person name="Wang Z."/>
            <person name="Xia Z."/>
            <person name="Xiao L."/>
            <person name="Anderson O.D."/>
            <person name="Ouyang S."/>
            <person name="Liang Y."/>
            <person name="Zimin A.V."/>
            <person name="Pertea G."/>
            <person name="Qi P."/>
            <person name="Bennetzen J.L."/>
            <person name="Dai X."/>
            <person name="Dawson M.W."/>
            <person name="Muller H.G."/>
            <person name="Kugler K."/>
            <person name="Rivarola-Duarte L."/>
            <person name="Spannagl M."/>
            <person name="Mayer K.F.X."/>
            <person name="Lu F.H."/>
            <person name="Bevan M.W."/>
            <person name="Leroy P."/>
            <person name="Li P."/>
            <person name="You F.M."/>
            <person name="Sun Q."/>
            <person name="Liu Z."/>
            <person name="Lyons E."/>
            <person name="Wicker T."/>
            <person name="Salzberg S.L."/>
            <person name="Devos K.M."/>
            <person name="Dvorak J."/>
        </authorList>
    </citation>
    <scope>NUCLEOTIDE SEQUENCE [LARGE SCALE GENOMIC DNA]</scope>
    <source>
        <strain evidence="2">cv. AL8/78</strain>
    </source>
</reference>
<reference evidence="2" key="4">
    <citation type="submission" date="2019-03" db="UniProtKB">
        <authorList>
            <consortium name="EnsemblPlants"/>
        </authorList>
    </citation>
    <scope>IDENTIFICATION</scope>
</reference>
<evidence type="ECO:0000313" key="3">
    <source>
        <dbReference type="Proteomes" id="UP000015105"/>
    </source>
</evidence>
<dbReference type="AlphaFoldDB" id="A0A453C7V8"/>
<feature type="compositionally biased region" description="Low complexity" evidence="1">
    <location>
        <begin position="26"/>
        <end position="37"/>
    </location>
</feature>
<dbReference type="PANTHER" id="PTHR43036:SF2">
    <property type="entry name" value="OS04G0481300 PROTEIN"/>
    <property type="match status" value="1"/>
</dbReference>
<reference evidence="3" key="2">
    <citation type="journal article" date="2017" name="Nat. Plants">
        <title>The Aegilops tauschii genome reveals multiple impacts of transposons.</title>
        <authorList>
            <person name="Zhao G."/>
            <person name="Zou C."/>
            <person name="Li K."/>
            <person name="Wang K."/>
            <person name="Li T."/>
            <person name="Gao L."/>
            <person name="Zhang X."/>
            <person name="Wang H."/>
            <person name="Yang Z."/>
            <person name="Liu X."/>
            <person name="Jiang W."/>
            <person name="Mao L."/>
            <person name="Kong X."/>
            <person name="Jiao Y."/>
            <person name="Jia J."/>
        </authorList>
    </citation>
    <scope>NUCLEOTIDE SEQUENCE [LARGE SCALE GENOMIC DNA]</scope>
    <source>
        <strain evidence="3">cv. AL8/78</strain>
    </source>
</reference>
<proteinExistence type="predicted"/>
<dbReference type="Proteomes" id="UP000015105">
    <property type="component" value="Chromosome 2D"/>
</dbReference>
<reference evidence="3" key="1">
    <citation type="journal article" date="2014" name="Science">
        <title>Ancient hybridizations among the ancestral genomes of bread wheat.</title>
        <authorList>
            <consortium name="International Wheat Genome Sequencing Consortium,"/>
            <person name="Marcussen T."/>
            <person name="Sandve S.R."/>
            <person name="Heier L."/>
            <person name="Spannagl M."/>
            <person name="Pfeifer M."/>
            <person name="Jakobsen K.S."/>
            <person name="Wulff B.B."/>
            <person name="Steuernagel B."/>
            <person name="Mayer K.F."/>
            <person name="Olsen O.A."/>
        </authorList>
    </citation>
    <scope>NUCLEOTIDE SEQUENCE [LARGE SCALE GENOMIC DNA]</scope>
    <source>
        <strain evidence="3">cv. AL8/78</strain>
    </source>
</reference>
<sequence length="185" mass="20967">EGANMLCAPPQTLRPSRPLLPPPRCSGSAQPSPSSAGNIRRQVLQPEGRAKLDPRSDRDFYAFPRLVKHVDDGFLATLTDLYRERLRPESDVLDLMSSWVSHLPPEMRFRRVVGHGLNAQELAKNPRLDYFFVSDLNREQRLELESASFDAVLCTVSVQYLQSPEKVFPIPIHRVLILSFSPPHN</sequence>
<evidence type="ECO:0008006" key="4">
    <source>
        <dbReference type="Google" id="ProtNLM"/>
    </source>
</evidence>
<keyword evidence="3" id="KW-1185">Reference proteome</keyword>
<dbReference type="Gramene" id="AET2Gv20765000.1">
    <property type="protein sequence ID" value="AET2Gv20765000.1"/>
    <property type="gene ID" value="AET2Gv20765000"/>
</dbReference>